<evidence type="ECO:0000256" key="1">
    <source>
        <dbReference type="SAM" id="MobiDB-lite"/>
    </source>
</evidence>
<name>A0A367EF65_9ACTN</name>
<feature type="compositionally biased region" description="Basic and acidic residues" evidence="1">
    <location>
        <begin position="803"/>
        <end position="821"/>
    </location>
</feature>
<dbReference type="PANTHER" id="PTHR47691:SF3">
    <property type="entry name" value="HTH-TYPE TRANSCRIPTIONAL REGULATOR RV0890C-RELATED"/>
    <property type="match status" value="1"/>
</dbReference>
<dbReference type="Gene3D" id="3.40.50.300">
    <property type="entry name" value="P-loop containing nucleotide triphosphate hydrolases"/>
    <property type="match status" value="1"/>
</dbReference>
<organism evidence="2 3">
    <name type="scientific">Streptomyces reniochalinae</name>
    <dbReference type="NCBI Taxonomy" id="2250578"/>
    <lineage>
        <taxon>Bacteria</taxon>
        <taxon>Bacillati</taxon>
        <taxon>Actinomycetota</taxon>
        <taxon>Actinomycetes</taxon>
        <taxon>Kitasatosporales</taxon>
        <taxon>Streptomycetaceae</taxon>
        <taxon>Streptomyces</taxon>
    </lineage>
</organism>
<dbReference type="SUPFAM" id="SSF52540">
    <property type="entry name" value="P-loop containing nucleoside triphosphate hydrolases"/>
    <property type="match status" value="1"/>
</dbReference>
<dbReference type="InterPro" id="IPR027417">
    <property type="entry name" value="P-loop_NTPase"/>
</dbReference>
<proteinExistence type="predicted"/>
<keyword evidence="3" id="KW-1185">Reference proteome</keyword>
<evidence type="ECO:0000313" key="2">
    <source>
        <dbReference type="EMBL" id="RCG16691.1"/>
    </source>
</evidence>
<feature type="region of interest" description="Disordered" evidence="1">
    <location>
        <begin position="800"/>
        <end position="821"/>
    </location>
</feature>
<dbReference type="OrthoDB" id="3311584at2"/>
<dbReference type="SUPFAM" id="SSF48452">
    <property type="entry name" value="TPR-like"/>
    <property type="match status" value="1"/>
</dbReference>
<dbReference type="Proteomes" id="UP000253507">
    <property type="component" value="Unassembled WGS sequence"/>
</dbReference>
<accession>A0A367EF65</accession>
<dbReference type="AlphaFoldDB" id="A0A367EF65"/>
<protein>
    <recommendedName>
        <fullName evidence="4">Tetratricopeptide repeat protein</fullName>
    </recommendedName>
</protein>
<dbReference type="PANTHER" id="PTHR47691">
    <property type="entry name" value="REGULATOR-RELATED"/>
    <property type="match status" value="1"/>
</dbReference>
<evidence type="ECO:0008006" key="4">
    <source>
        <dbReference type="Google" id="ProtNLM"/>
    </source>
</evidence>
<dbReference type="EMBL" id="QOIM01000038">
    <property type="protein sequence ID" value="RCG16691.1"/>
    <property type="molecule type" value="Genomic_DNA"/>
</dbReference>
<dbReference type="Pfam" id="PF13424">
    <property type="entry name" value="TPR_12"/>
    <property type="match status" value="1"/>
</dbReference>
<dbReference type="Gene3D" id="1.25.40.10">
    <property type="entry name" value="Tetratricopeptide repeat domain"/>
    <property type="match status" value="2"/>
</dbReference>
<reference evidence="2 3" key="1">
    <citation type="submission" date="2018-06" db="EMBL/GenBank/DDBJ databases">
        <title>Streptomyces reniochalinae sp. nov. and Streptomyces diacarnus sp. nov. from marine sponges.</title>
        <authorList>
            <person name="Li L."/>
        </authorList>
    </citation>
    <scope>NUCLEOTIDE SEQUENCE [LARGE SCALE GENOMIC DNA]</scope>
    <source>
        <strain evidence="2 3">LHW50302</strain>
    </source>
</reference>
<dbReference type="InterPro" id="IPR011990">
    <property type="entry name" value="TPR-like_helical_dom_sf"/>
</dbReference>
<comment type="caution">
    <text evidence="2">The sequence shown here is derived from an EMBL/GenBank/DDBJ whole genome shotgun (WGS) entry which is preliminary data.</text>
</comment>
<sequence length="821" mass="88348">MTVFPKTGRGGMEALTVTDLTAALTTAVRKPLAWNSLSELINGAAEGPGHPLCEALMALESEPASRSRAITLAQVLLERARVHSEFGTALSGWMFDESATAQDGPGEHAGEIRNVVDSGRLSGTVVQAAEIHGGVHVLTEPATRMPVPRQLLPAPSDFVDRDTDLASLHRARAEHRGASGLIVAVTGPAGVGKTALVSRWLTSIAPAFPDGQLYADLGGYSLGGPQLPSDVLGRLLRSLGCAHVPTELAEKAALWRSVTAGRQVAVMLDNALSAAQVRPLLPGGRDSLVAVVSRRRLTGLGLDGAVFRALDVLGSTASAELFRRRVGGCRASEDPAAVRRIAALCAGFPLAVCVAAARVAARPRQSVAALAGGMTADARRFESLRVDGDSVVESALDDSYRALTGEVARAYRRLGVLPVDVFGVDAAAAACAVSRPRMQQLLDELVEASLLEDAGNRPATEPGFRLHDLIRLHALHRSRSEEGEGTSTEVVRRCLEWYLATATAARYLLAPTHRRMRRDYLFSPVRALGFESPDAALEWMNAEGPSLMRLVRLASERGWSDVCWQLVDAMQPWFLRSRPYDLWVESHRIGLAAARNAGHAEGVSRMLTTGGSGLYNAGRLDEALDWFTSAREDASHRGDRRAKAQALHGLGQTHRLAGRLDLAKALFTEALDIRSAIGHRRGAALSRLCLGDVALAGDRPDEARLYLARARAELTAVQDRYDAARALAFLGRAHAHPSVRHPDEAVRLLVAALEEFRAAGSVHWQARVLEMLGQTAQEYGASDAARRHFRDSLRLYQPVSPGDSERLEGRLRKLRPEPTDG</sequence>
<evidence type="ECO:0000313" key="3">
    <source>
        <dbReference type="Proteomes" id="UP000253507"/>
    </source>
</evidence>
<gene>
    <name evidence="2" type="ORF">DQ392_21560</name>
</gene>